<keyword evidence="2" id="KW-0378">Hydrolase</keyword>
<comment type="caution">
    <text evidence="2">The sequence shown here is derived from an EMBL/GenBank/DDBJ whole genome shotgun (WGS) entry which is preliminary data.</text>
</comment>
<dbReference type="PIRSF" id="PIRSF005276">
    <property type="entry name" value="SspB"/>
    <property type="match status" value="1"/>
</dbReference>
<evidence type="ECO:0000313" key="2">
    <source>
        <dbReference type="EMBL" id="ROH92186.1"/>
    </source>
</evidence>
<accession>A0A3N0VHE0</accession>
<protein>
    <submittedName>
        <fullName evidence="2">ClpXP protease specificity-enhancing factor</fullName>
    </submittedName>
</protein>
<feature type="compositionally biased region" description="Acidic residues" evidence="1">
    <location>
        <begin position="107"/>
        <end position="117"/>
    </location>
</feature>
<sequence length="144" mass="15822">MSKTHKSRRPYLIQAIYDWAVDNGHTPHILVAADYPGVAVPRQYVQEGRITLNLSPMAVQSMHLDDDPLWFSARFSGRPFEVVIPSGAVLAIFARENGEGLVFGEVEPPEGETDAETGADPVVSQDEPPEPPKPKGRGHLRVVK</sequence>
<organism evidence="2 3">
    <name type="scientific">Stagnimonas aquatica</name>
    <dbReference type="NCBI Taxonomy" id="2689987"/>
    <lineage>
        <taxon>Bacteria</taxon>
        <taxon>Pseudomonadati</taxon>
        <taxon>Pseudomonadota</taxon>
        <taxon>Gammaproteobacteria</taxon>
        <taxon>Nevskiales</taxon>
        <taxon>Nevskiaceae</taxon>
        <taxon>Stagnimonas</taxon>
    </lineage>
</organism>
<dbReference type="InParanoid" id="A0A3N0VHE0"/>
<keyword evidence="2" id="KW-0645">Protease</keyword>
<gene>
    <name evidence="2" type="ORF">ED208_06275</name>
</gene>
<reference evidence="2 3" key="1">
    <citation type="submission" date="2018-10" db="EMBL/GenBank/DDBJ databases">
        <authorList>
            <person name="Chen W.-M."/>
        </authorList>
    </citation>
    <scope>NUCLEOTIDE SEQUENCE [LARGE SCALE GENOMIC DNA]</scope>
    <source>
        <strain evidence="2 3">THS-13</strain>
    </source>
</reference>
<keyword evidence="3" id="KW-1185">Reference proteome</keyword>
<dbReference type="GO" id="GO:0005829">
    <property type="term" value="C:cytosol"/>
    <property type="evidence" value="ECO:0007669"/>
    <property type="project" value="TreeGrafter"/>
</dbReference>
<evidence type="ECO:0000313" key="3">
    <source>
        <dbReference type="Proteomes" id="UP000282106"/>
    </source>
</evidence>
<dbReference type="SUPFAM" id="SSF101738">
    <property type="entry name" value="SspB-like"/>
    <property type="match status" value="1"/>
</dbReference>
<dbReference type="PANTHER" id="PTHR37486">
    <property type="entry name" value="STRINGENT STARVATION PROTEIN B"/>
    <property type="match status" value="1"/>
</dbReference>
<dbReference type="AlphaFoldDB" id="A0A3N0VHE0"/>
<proteinExistence type="predicted"/>
<dbReference type="GO" id="GO:0006508">
    <property type="term" value="P:proteolysis"/>
    <property type="evidence" value="ECO:0007669"/>
    <property type="project" value="UniProtKB-KW"/>
</dbReference>
<dbReference type="RefSeq" id="WP_123211229.1">
    <property type="nucleotide sequence ID" value="NZ_RJVO01000002.1"/>
</dbReference>
<evidence type="ECO:0000256" key="1">
    <source>
        <dbReference type="SAM" id="MobiDB-lite"/>
    </source>
</evidence>
<name>A0A3N0VHE0_9GAMM</name>
<feature type="region of interest" description="Disordered" evidence="1">
    <location>
        <begin position="103"/>
        <end position="144"/>
    </location>
</feature>
<dbReference type="Gene3D" id="2.30.30.220">
    <property type="entry name" value="SspB-like"/>
    <property type="match status" value="1"/>
</dbReference>
<dbReference type="PANTHER" id="PTHR37486:SF1">
    <property type="entry name" value="STRINGENT STARVATION PROTEIN B"/>
    <property type="match status" value="1"/>
</dbReference>
<dbReference type="InterPro" id="IPR036760">
    <property type="entry name" value="SspB-like_sf"/>
</dbReference>
<dbReference type="NCBIfam" id="NF008769">
    <property type="entry name" value="PRK11798.2-5"/>
    <property type="match status" value="1"/>
</dbReference>
<dbReference type="Pfam" id="PF04386">
    <property type="entry name" value="SspB"/>
    <property type="match status" value="1"/>
</dbReference>
<dbReference type="GO" id="GO:0008233">
    <property type="term" value="F:peptidase activity"/>
    <property type="evidence" value="ECO:0007669"/>
    <property type="project" value="UniProtKB-KW"/>
</dbReference>
<dbReference type="Proteomes" id="UP000282106">
    <property type="component" value="Unassembled WGS sequence"/>
</dbReference>
<dbReference type="GO" id="GO:0045732">
    <property type="term" value="P:positive regulation of protein catabolic process"/>
    <property type="evidence" value="ECO:0007669"/>
    <property type="project" value="TreeGrafter"/>
</dbReference>
<dbReference type="InterPro" id="IPR007481">
    <property type="entry name" value="SspB"/>
</dbReference>
<dbReference type="EMBL" id="RJVO01000002">
    <property type="protein sequence ID" value="ROH92186.1"/>
    <property type="molecule type" value="Genomic_DNA"/>
</dbReference>
<dbReference type="GO" id="GO:0005840">
    <property type="term" value="C:ribosome"/>
    <property type="evidence" value="ECO:0007669"/>
    <property type="project" value="TreeGrafter"/>
</dbReference>
<dbReference type="FunCoup" id="A0A3N0VHE0">
    <property type="interactions" value="102"/>
</dbReference>
<feature type="compositionally biased region" description="Basic residues" evidence="1">
    <location>
        <begin position="134"/>
        <end position="144"/>
    </location>
</feature>